<feature type="domain" description="SLH" evidence="3">
    <location>
        <begin position="723"/>
        <end position="784"/>
    </location>
</feature>
<dbReference type="PROSITE" id="PS51272">
    <property type="entry name" value="SLH"/>
    <property type="match status" value="3"/>
</dbReference>
<name>A0A1D2YVQ3_9BACI</name>
<keyword evidence="5" id="KW-1185">Reference proteome</keyword>
<protein>
    <recommendedName>
        <fullName evidence="3">SLH domain-containing protein</fullName>
    </recommendedName>
</protein>
<evidence type="ECO:0000313" key="4">
    <source>
        <dbReference type="EMBL" id="OEF99794.1"/>
    </source>
</evidence>
<dbReference type="EMBL" id="MIJF01000013">
    <property type="protein sequence ID" value="OEF99794.1"/>
    <property type="molecule type" value="Genomic_DNA"/>
</dbReference>
<sequence>MGPGRKLLTIFLAIILALPLSLGSLSSTYVVNAAAEDYVNQVISAYGALSDEELAQVRAVRDAIKQKDWSWWKDTVIADEEFNTKLTQLYPTDETPVYTMISDFVQLFYTADDLQATVDSTKAKHTATFQTLFGSDFTFDDLLDFFGELQNQAALNFFIGSLFNDSYTVNDAITDAITDTFATGNYDLFEGKLSELGLSVTDLIRIKDNFQTALIDEGVPVIEARNAVIGGFARVNSDIVFTNEQPTIGSTQQLSYSVSYPFAVTLNEGLDYYSSDSSVATVTLDGFFQAVSEGTTTITVAAKGIIVGLKEITVTAPPSSGGGGGIISIPGGSDEDEEPVTEPQEPVDEGIISEPTTQPIDVAESVTITEDDETGLTITSATVNEENVLSQIAGTDQPADIRVEITNDSDLFNVEFSSDFIAKTDADNTNNRLSVISKLGSTTVSVKDINATLTALKDKGIDLEQGKVTISFGKASATIKQAISDQITSNGAKVLSEALETKVMVVVDEESYPVKNVTNYIKSKITIDQMVDIKKVVAVEWKHKDDNVSKSIIRMASPDGELTSVPTLVEISEGKTIITVKQRTFAPIMVVENDKTFSDVSDSFWGKDDINLLASKMIVKGRAEDRFEPNGKITRAEFATMIVRALGLNKTMTTDYKDVKANAWFTGYIGAASKAGIVNGMGDGTFKPNLEITREQAATMIIRTIEYLGGNITLSDEEKTKQLAKFNDSSQIKAWAVDYVAKSAKVGIILGDDKQNFNPAANTTRAESVAMLKRFMKITNLLSE</sequence>
<gene>
    <name evidence="4" type="ORF">BHF71_01055</name>
</gene>
<dbReference type="Pfam" id="PF02368">
    <property type="entry name" value="Big_2"/>
    <property type="match status" value="1"/>
</dbReference>
<dbReference type="Pfam" id="PF00395">
    <property type="entry name" value="SLH"/>
    <property type="match status" value="3"/>
</dbReference>
<accession>A0A1D2YVQ3</accession>
<dbReference type="InterPro" id="IPR003343">
    <property type="entry name" value="Big_2"/>
</dbReference>
<dbReference type="PANTHER" id="PTHR43308:SF5">
    <property type="entry name" value="S-LAYER PROTEIN _ PEPTIDOGLYCAN ENDO-BETA-N-ACETYLGLUCOSAMINIDASE"/>
    <property type="match status" value="1"/>
</dbReference>
<proteinExistence type="predicted"/>
<evidence type="ECO:0000256" key="2">
    <source>
        <dbReference type="SAM" id="MobiDB-lite"/>
    </source>
</evidence>
<dbReference type="InterPro" id="IPR051465">
    <property type="entry name" value="Cell_Envelope_Struct_Comp"/>
</dbReference>
<evidence type="ECO:0000259" key="3">
    <source>
        <dbReference type="PROSITE" id="PS51272"/>
    </source>
</evidence>
<reference evidence="4 5" key="1">
    <citation type="submission" date="2016-09" db="EMBL/GenBank/DDBJ databases">
        <title>Draft genome sequence for the type strain of Vulcanibacillus modesticaldus BR, a strictly anaerobic, moderately thermophilic, and nitrate-reducing bacterium from deep sea-hydrothermal vents of the Mid-Atlantic Ridge.</title>
        <authorList>
            <person name="Abin C.A."/>
            <person name="Hollibaugh J.T."/>
        </authorList>
    </citation>
    <scope>NUCLEOTIDE SEQUENCE [LARGE SCALE GENOMIC DNA]</scope>
    <source>
        <strain evidence="4 5">BR</strain>
    </source>
</reference>
<dbReference type="AlphaFoldDB" id="A0A1D2YVQ3"/>
<feature type="domain" description="SLH" evidence="3">
    <location>
        <begin position="593"/>
        <end position="651"/>
    </location>
</feature>
<feature type="compositionally biased region" description="Acidic residues" evidence="2">
    <location>
        <begin position="333"/>
        <end position="348"/>
    </location>
</feature>
<dbReference type="Gene3D" id="2.60.40.1080">
    <property type="match status" value="1"/>
</dbReference>
<dbReference type="InterPro" id="IPR001119">
    <property type="entry name" value="SLH_dom"/>
</dbReference>
<dbReference type="InterPro" id="IPR008964">
    <property type="entry name" value="Invasin/intimin_cell_adhesion"/>
</dbReference>
<dbReference type="PANTHER" id="PTHR43308">
    <property type="entry name" value="OUTER MEMBRANE PROTEIN ALPHA-RELATED"/>
    <property type="match status" value="1"/>
</dbReference>
<dbReference type="SUPFAM" id="SSF49373">
    <property type="entry name" value="Invasin/intimin cell-adhesion fragments"/>
    <property type="match status" value="1"/>
</dbReference>
<comment type="caution">
    <text evidence="4">The sequence shown here is derived from an EMBL/GenBank/DDBJ whole genome shotgun (WGS) entry which is preliminary data.</text>
</comment>
<evidence type="ECO:0000313" key="5">
    <source>
        <dbReference type="Proteomes" id="UP000243739"/>
    </source>
</evidence>
<evidence type="ECO:0000256" key="1">
    <source>
        <dbReference type="ARBA" id="ARBA00022729"/>
    </source>
</evidence>
<dbReference type="Proteomes" id="UP000243739">
    <property type="component" value="Unassembled WGS sequence"/>
</dbReference>
<feature type="domain" description="SLH" evidence="3">
    <location>
        <begin position="652"/>
        <end position="715"/>
    </location>
</feature>
<dbReference type="RefSeq" id="WP_069656281.1">
    <property type="nucleotide sequence ID" value="NZ_MIJF01000013.1"/>
</dbReference>
<dbReference type="STRING" id="337097.BHF71_01055"/>
<feature type="region of interest" description="Disordered" evidence="2">
    <location>
        <begin position="318"/>
        <end position="352"/>
    </location>
</feature>
<organism evidence="4 5">
    <name type="scientific">Vulcanibacillus modesticaldus</name>
    <dbReference type="NCBI Taxonomy" id="337097"/>
    <lineage>
        <taxon>Bacteria</taxon>
        <taxon>Bacillati</taxon>
        <taxon>Bacillota</taxon>
        <taxon>Bacilli</taxon>
        <taxon>Bacillales</taxon>
        <taxon>Bacillaceae</taxon>
        <taxon>Vulcanibacillus</taxon>
    </lineage>
</organism>
<keyword evidence="1" id="KW-0732">Signal</keyword>